<reference evidence="2 3" key="1">
    <citation type="submission" date="2024-10" db="EMBL/GenBank/DDBJ databases">
        <authorList>
            <person name="Kim D."/>
        </authorList>
    </citation>
    <scope>NUCLEOTIDE SEQUENCE [LARGE SCALE GENOMIC DNA]</scope>
    <source>
        <strain evidence="2">Taebaek</strain>
    </source>
</reference>
<accession>A0ABD2J328</accession>
<feature type="compositionally biased region" description="Basic and acidic residues" evidence="1">
    <location>
        <begin position="15"/>
        <end position="24"/>
    </location>
</feature>
<feature type="compositionally biased region" description="Polar residues" evidence="1">
    <location>
        <begin position="1"/>
        <end position="10"/>
    </location>
</feature>
<organism evidence="2 3">
    <name type="scientific">Heterodera schachtii</name>
    <name type="common">Sugarbeet cyst nematode worm</name>
    <name type="synonym">Tylenchus schachtii</name>
    <dbReference type="NCBI Taxonomy" id="97005"/>
    <lineage>
        <taxon>Eukaryota</taxon>
        <taxon>Metazoa</taxon>
        <taxon>Ecdysozoa</taxon>
        <taxon>Nematoda</taxon>
        <taxon>Chromadorea</taxon>
        <taxon>Rhabditida</taxon>
        <taxon>Tylenchina</taxon>
        <taxon>Tylenchomorpha</taxon>
        <taxon>Tylenchoidea</taxon>
        <taxon>Heteroderidae</taxon>
        <taxon>Heteroderinae</taxon>
        <taxon>Heterodera</taxon>
    </lineage>
</organism>
<evidence type="ECO:0000313" key="2">
    <source>
        <dbReference type="EMBL" id="KAL3084015.1"/>
    </source>
</evidence>
<dbReference type="AlphaFoldDB" id="A0ABD2J328"/>
<name>A0ABD2J328_HETSC</name>
<evidence type="ECO:0000256" key="1">
    <source>
        <dbReference type="SAM" id="MobiDB-lite"/>
    </source>
</evidence>
<proteinExistence type="predicted"/>
<dbReference type="EMBL" id="JBICCN010000244">
    <property type="protein sequence ID" value="KAL3084015.1"/>
    <property type="molecule type" value="Genomic_DNA"/>
</dbReference>
<sequence>MATSAKFNYSQKQQPKKEGQEKGGLKITLPPSSESALGQDAVPTTSDSARATTAQAIIVTDQSITPPQIDDRKPNKCCFGFINQKTTRHSMKVVAIKEIKWKTNWHPRANIGPFGKLVKEMNVVSV</sequence>
<feature type="compositionally biased region" description="Polar residues" evidence="1">
    <location>
        <begin position="30"/>
        <end position="49"/>
    </location>
</feature>
<protein>
    <submittedName>
        <fullName evidence="2">Uncharacterized protein</fullName>
    </submittedName>
</protein>
<evidence type="ECO:0000313" key="3">
    <source>
        <dbReference type="Proteomes" id="UP001620645"/>
    </source>
</evidence>
<gene>
    <name evidence="2" type="ORF">niasHS_008887</name>
</gene>
<feature type="region of interest" description="Disordered" evidence="1">
    <location>
        <begin position="1"/>
        <end position="49"/>
    </location>
</feature>
<keyword evidence="3" id="KW-1185">Reference proteome</keyword>
<comment type="caution">
    <text evidence="2">The sequence shown here is derived from an EMBL/GenBank/DDBJ whole genome shotgun (WGS) entry which is preliminary data.</text>
</comment>
<dbReference type="Proteomes" id="UP001620645">
    <property type="component" value="Unassembled WGS sequence"/>
</dbReference>